<reference evidence="2" key="1">
    <citation type="journal article" date="2019" name="Int. J. Syst. Evol. Microbiol.">
        <title>The Global Catalogue of Microorganisms (GCM) 10K type strain sequencing project: providing services to taxonomists for standard genome sequencing and annotation.</title>
        <authorList>
            <consortium name="The Broad Institute Genomics Platform"/>
            <consortium name="The Broad Institute Genome Sequencing Center for Infectious Disease"/>
            <person name="Wu L."/>
            <person name="Ma J."/>
        </authorList>
    </citation>
    <scope>NUCLEOTIDE SEQUENCE [LARGE SCALE GENOMIC DNA]</scope>
    <source>
        <strain evidence="2">CGMCC 1.14966</strain>
    </source>
</reference>
<name>A0ABQ2A9P7_9BACT</name>
<protein>
    <recommendedName>
        <fullName evidence="3">ISAs1 family transposase</fullName>
    </recommendedName>
</protein>
<gene>
    <name evidence="1" type="ORF">GCM10011495_30730</name>
</gene>
<dbReference type="Proteomes" id="UP000637774">
    <property type="component" value="Unassembled WGS sequence"/>
</dbReference>
<keyword evidence="2" id="KW-1185">Reference proteome</keyword>
<sequence length="63" mass="7294">MVFREDRQRTRLDDGPLNLATARQLVLQALHQVQDANSTKNRQKMAGWNDEYLRTVLAKMAPI</sequence>
<evidence type="ECO:0000313" key="2">
    <source>
        <dbReference type="Proteomes" id="UP000637774"/>
    </source>
</evidence>
<accession>A0ABQ2A9P7</accession>
<comment type="caution">
    <text evidence="1">The sequence shown here is derived from an EMBL/GenBank/DDBJ whole genome shotgun (WGS) entry which is preliminary data.</text>
</comment>
<dbReference type="EMBL" id="BMGY01000034">
    <property type="protein sequence ID" value="GGH88747.1"/>
    <property type="molecule type" value="Genomic_DNA"/>
</dbReference>
<proteinExistence type="predicted"/>
<evidence type="ECO:0000313" key="1">
    <source>
        <dbReference type="EMBL" id="GGH88747.1"/>
    </source>
</evidence>
<evidence type="ECO:0008006" key="3">
    <source>
        <dbReference type="Google" id="ProtNLM"/>
    </source>
</evidence>
<organism evidence="1 2">
    <name type="scientific">Hymenobacter frigidus</name>
    <dbReference type="NCBI Taxonomy" id="1524095"/>
    <lineage>
        <taxon>Bacteria</taxon>
        <taxon>Pseudomonadati</taxon>
        <taxon>Bacteroidota</taxon>
        <taxon>Cytophagia</taxon>
        <taxon>Cytophagales</taxon>
        <taxon>Hymenobacteraceae</taxon>
        <taxon>Hymenobacter</taxon>
    </lineage>
</organism>